<feature type="non-terminal residue" evidence="2">
    <location>
        <position position="342"/>
    </location>
</feature>
<name>A0A9P6UEH1_9FUNG</name>
<dbReference type="OrthoDB" id="2442567at2759"/>
<feature type="region of interest" description="Disordered" evidence="1">
    <location>
        <begin position="1"/>
        <end position="30"/>
    </location>
</feature>
<dbReference type="EMBL" id="JAAAIN010004032">
    <property type="protein sequence ID" value="KAG0283016.1"/>
    <property type="molecule type" value="Genomic_DNA"/>
</dbReference>
<sequence length="342" mass="36700">MTKTESFPAQDSLSPSPSSSPISRSSAGVPKSVAMTALTRALELVSTRSSTTGSSSTNAPSTATFVASQNIGRVRRAVNRIEEKILLNRQDQSSSSSFALIVGGKRPRSHEMDDINLALKYTRTQSHEGHPKRHARPVVTPTVGDDADAQPFSFRFPTGLDPSFPLGFVGQFLVPPQSAHNPATSPAGSSPFRLSNSTRTRSSGGCMASGTNAPGLSKDEDTSVATIAGIAETLLRYLPTAHQTPPTLESLMSDPSIQNLRRLPLTARSGSNTTRLSLPAINLPLPTENLRPPGNDNTRAQQTITRLPERVRITLTYHIEQQDLNNQHAILDAIDMEPMSSS</sequence>
<feature type="compositionally biased region" description="Low complexity" evidence="1">
    <location>
        <begin position="12"/>
        <end position="26"/>
    </location>
</feature>
<reference evidence="2" key="1">
    <citation type="journal article" date="2020" name="Fungal Divers.">
        <title>Resolving the Mortierellaceae phylogeny through synthesis of multi-gene phylogenetics and phylogenomics.</title>
        <authorList>
            <person name="Vandepol N."/>
            <person name="Liber J."/>
            <person name="Desiro A."/>
            <person name="Na H."/>
            <person name="Kennedy M."/>
            <person name="Barry K."/>
            <person name="Grigoriev I.V."/>
            <person name="Miller A.N."/>
            <person name="O'Donnell K."/>
            <person name="Stajich J.E."/>
            <person name="Bonito G."/>
        </authorList>
    </citation>
    <scope>NUCLEOTIDE SEQUENCE</scope>
    <source>
        <strain evidence="2">NVP60</strain>
    </source>
</reference>
<proteinExistence type="predicted"/>
<dbReference type="AlphaFoldDB" id="A0A9P6UEH1"/>
<comment type="caution">
    <text evidence="2">The sequence shown here is derived from an EMBL/GenBank/DDBJ whole genome shotgun (WGS) entry which is preliminary data.</text>
</comment>
<dbReference type="Proteomes" id="UP000823405">
    <property type="component" value="Unassembled WGS sequence"/>
</dbReference>
<feature type="compositionally biased region" description="Polar residues" evidence="1">
    <location>
        <begin position="1"/>
        <end position="11"/>
    </location>
</feature>
<evidence type="ECO:0000313" key="3">
    <source>
        <dbReference type="Proteomes" id="UP000823405"/>
    </source>
</evidence>
<feature type="compositionally biased region" description="Polar residues" evidence="1">
    <location>
        <begin position="178"/>
        <end position="214"/>
    </location>
</feature>
<organism evidence="2 3">
    <name type="scientific">Linnemannia gamsii</name>
    <dbReference type="NCBI Taxonomy" id="64522"/>
    <lineage>
        <taxon>Eukaryota</taxon>
        <taxon>Fungi</taxon>
        <taxon>Fungi incertae sedis</taxon>
        <taxon>Mucoromycota</taxon>
        <taxon>Mortierellomycotina</taxon>
        <taxon>Mortierellomycetes</taxon>
        <taxon>Mortierellales</taxon>
        <taxon>Mortierellaceae</taxon>
        <taxon>Linnemannia</taxon>
    </lineage>
</organism>
<protein>
    <submittedName>
        <fullName evidence="2">Uncharacterized protein</fullName>
    </submittedName>
</protein>
<feature type="region of interest" description="Disordered" evidence="1">
    <location>
        <begin position="177"/>
        <end position="218"/>
    </location>
</feature>
<evidence type="ECO:0000313" key="2">
    <source>
        <dbReference type="EMBL" id="KAG0283016.1"/>
    </source>
</evidence>
<gene>
    <name evidence="2" type="ORF">BGZ97_008741</name>
</gene>
<evidence type="ECO:0000256" key="1">
    <source>
        <dbReference type="SAM" id="MobiDB-lite"/>
    </source>
</evidence>
<keyword evidence="3" id="KW-1185">Reference proteome</keyword>
<accession>A0A9P6UEH1</accession>